<evidence type="ECO:0000259" key="2">
    <source>
        <dbReference type="Pfam" id="PF12697"/>
    </source>
</evidence>
<dbReference type="InterPro" id="IPR029058">
    <property type="entry name" value="AB_hydrolase_fold"/>
</dbReference>
<feature type="region of interest" description="Disordered" evidence="1">
    <location>
        <begin position="327"/>
        <end position="354"/>
    </location>
</feature>
<reference evidence="3 4" key="1">
    <citation type="submission" date="2021-03" db="EMBL/GenBank/DDBJ databases">
        <title>Sequencing the genomes of 1000 actinobacteria strains.</title>
        <authorList>
            <person name="Klenk H.-P."/>
        </authorList>
    </citation>
    <scope>NUCLEOTIDE SEQUENCE [LARGE SCALE GENOMIC DNA]</scope>
    <source>
        <strain evidence="3 4">DSM 18824</strain>
    </source>
</reference>
<dbReference type="EMBL" id="JAGINT010000002">
    <property type="protein sequence ID" value="MBP2356595.1"/>
    <property type="molecule type" value="Genomic_DNA"/>
</dbReference>
<feature type="compositionally biased region" description="Low complexity" evidence="1">
    <location>
        <begin position="335"/>
        <end position="345"/>
    </location>
</feature>
<proteinExistence type="predicted"/>
<dbReference type="Pfam" id="PF12697">
    <property type="entry name" value="Abhydrolase_6"/>
    <property type="match status" value="1"/>
</dbReference>
<gene>
    <name evidence="3" type="ORF">JOF29_007705</name>
</gene>
<dbReference type="RefSeq" id="WP_209699087.1">
    <property type="nucleotide sequence ID" value="NZ_BAAAVU010000003.1"/>
</dbReference>
<organism evidence="3 4">
    <name type="scientific">Kribbella aluminosa</name>
    <dbReference type="NCBI Taxonomy" id="416017"/>
    <lineage>
        <taxon>Bacteria</taxon>
        <taxon>Bacillati</taxon>
        <taxon>Actinomycetota</taxon>
        <taxon>Actinomycetes</taxon>
        <taxon>Propionibacteriales</taxon>
        <taxon>Kribbellaceae</taxon>
        <taxon>Kribbella</taxon>
    </lineage>
</organism>
<protein>
    <recommendedName>
        <fullName evidence="2">AB hydrolase-1 domain-containing protein</fullName>
    </recommendedName>
</protein>
<sequence length="354" mass="37074">MQKLVSVGLQTIGSLSPRLGGRIAFNLWRRPLARGRVRADEQIVHNAATVNTLNLDEAGASGREAGGAGAAGAQVGAGGAGAGAAGAGVGAGAGGARVGAGAGVAGARVGLGVRTYAWGDGERPVLLVHGWRSRASRYAGFVTRLLELGYSPVSYDAPAHGDSGGEVTSILGHQRIIRALEERHGPFEGVIAHSLGVPFALYAVREGVAAKRMVMISGVADFGYLADAFCAELGLGPKLNRELRRAIERGYFDGDDDIWTRFSVTPGKTELLVIHNDQDDVVDPTQAQLLLRNYGEHAHFLPTTGLGHRRILSDPAVITEAIAFLQDSEQDSEQDSNQNSNQNSDVPEGLDLSA</sequence>
<comment type="caution">
    <text evidence="3">The sequence shown here is derived from an EMBL/GenBank/DDBJ whole genome shotgun (WGS) entry which is preliminary data.</text>
</comment>
<evidence type="ECO:0000313" key="4">
    <source>
        <dbReference type="Proteomes" id="UP000755585"/>
    </source>
</evidence>
<dbReference type="Proteomes" id="UP000755585">
    <property type="component" value="Unassembled WGS sequence"/>
</dbReference>
<name>A0ABS4UY78_9ACTN</name>
<dbReference type="SUPFAM" id="SSF53474">
    <property type="entry name" value="alpha/beta-Hydrolases"/>
    <property type="match status" value="1"/>
</dbReference>
<dbReference type="Gene3D" id="3.40.50.1820">
    <property type="entry name" value="alpha/beta hydrolase"/>
    <property type="match status" value="1"/>
</dbReference>
<evidence type="ECO:0000256" key="1">
    <source>
        <dbReference type="SAM" id="MobiDB-lite"/>
    </source>
</evidence>
<dbReference type="InterPro" id="IPR000073">
    <property type="entry name" value="AB_hydrolase_1"/>
</dbReference>
<feature type="domain" description="AB hydrolase-1" evidence="2">
    <location>
        <begin position="125"/>
        <end position="267"/>
    </location>
</feature>
<evidence type="ECO:0000313" key="3">
    <source>
        <dbReference type="EMBL" id="MBP2356595.1"/>
    </source>
</evidence>
<accession>A0ABS4UY78</accession>
<keyword evidence="4" id="KW-1185">Reference proteome</keyword>